<evidence type="ECO:0000313" key="2">
    <source>
        <dbReference type="Proteomes" id="UP000324748"/>
    </source>
</evidence>
<keyword evidence="2" id="KW-1185">Reference proteome</keyword>
<sequence length="90" mass="9433">MVHVVFTSMLVATSKTPSDALPTSLSCYDDLTFFQTFVARFNSMISSVNGIQLKVQGSDAAPMSALACFAVAGVRGLLLGPSSNHTCCPT</sequence>
<dbReference type="Proteomes" id="UP000324748">
    <property type="component" value="Unassembled WGS sequence"/>
</dbReference>
<accession>A0A5B0R2D5</accession>
<organism evidence="1 2">
    <name type="scientific">Puccinia graminis f. sp. tritici</name>
    <dbReference type="NCBI Taxonomy" id="56615"/>
    <lineage>
        <taxon>Eukaryota</taxon>
        <taxon>Fungi</taxon>
        <taxon>Dikarya</taxon>
        <taxon>Basidiomycota</taxon>
        <taxon>Pucciniomycotina</taxon>
        <taxon>Pucciniomycetes</taxon>
        <taxon>Pucciniales</taxon>
        <taxon>Pucciniaceae</taxon>
        <taxon>Puccinia</taxon>
    </lineage>
</organism>
<name>A0A5B0R2D5_PUCGR</name>
<comment type="caution">
    <text evidence="1">The sequence shown here is derived from an EMBL/GenBank/DDBJ whole genome shotgun (WGS) entry which is preliminary data.</text>
</comment>
<protein>
    <submittedName>
        <fullName evidence="1">Uncharacterized protein</fullName>
    </submittedName>
</protein>
<dbReference type="AlphaFoldDB" id="A0A5B0R2D5"/>
<dbReference type="OrthoDB" id="2507700at2759"/>
<gene>
    <name evidence="1" type="ORF">PGT21_016953</name>
</gene>
<proteinExistence type="predicted"/>
<dbReference type="EMBL" id="VSWC01000001">
    <property type="protein sequence ID" value="KAA1119175.1"/>
    <property type="molecule type" value="Genomic_DNA"/>
</dbReference>
<reference evidence="1 2" key="1">
    <citation type="submission" date="2019-05" db="EMBL/GenBank/DDBJ databases">
        <title>Emergence of the Ug99 lineage of the wheat stem rust pathogen through somatic hybridization.</title>
        <authorList>
            <person name="Li F."/>
            <person name="Upadhyaya N.M."/>
            <person name="Sperschneider J."/>
            <person name="Matny O."/>
            <person name="Nguyen-Phuc H."/>
            <person name="Mago R."/>
            <person name="Raley C."/>
            <person name="Miller M.E."/>
            <person name="Silverstein K.A.T."/>
            <person name="Henningsen E."/>
            <person name="Hirsch C.D."/>
            <person name="Visser B."/>
            <person name="Pretorius Z.A."/>
            <person name="Steffenson B.J."/>
            <person name="Schwessinger B."/>
            <person name="Dodds P.N."/>
            <person name="Figueroa M."/>
        </authorList>
    </citation>
    <scope>NUCLEOTIDE SEQUENCE [LARGE SCALE GENOMIC DNA]</scope>
    <source>
        <strain evidence="1">21-0</strain>
    </source>
</reference>
<evidence type="ECO:0000313" key="1">
    <source>
        <dbReference type="EMBL" id="KAA1119175.1"/>
    </source>
</evidence>